<keyword evidence="7" id="KW-0406">Ion transport</keyword>
<dbReference type="InterPro" id="IPR023614">
    <property type="entry name" value="Porin_dom_sf"/>
</dbReference>
<dbReference type="EMBL" id="CP028324">
    <property type="protein sequence ID" value="AVR98427.1"/>
    <property type="molecule type" value="Genomic_DNA"/>
</dbReference>
<sequence length="361" mass="37518">MKKTIAATAVLHAICLDAAAQSGITLYGIVDAGVTHVSGNGISGDRTTVEAGQMQVSRWGVRGVEDLGNGLKARFGLESTLLNDTGVAGVATGTPSNTSLFDREATVGIAGPFGSLDMGRQNILGVQSVGLADPMGLAFAATSPNVLFAAMNHAGVYGPYGANNGGTALRQNNSVRYVSPIWRGAGFALMHGFGEQAGDAEKSTYQGASAFYNNGALAVAGAYARLKNVTNTDRLASHAYGIKYTTGVAVLKSTWAQNRLESTGRKITIFGAGVDVPVSPALTLTGAFYNTRRSGDLHDDSQQYIAIARYALSKRSTAYASLGRATTDSVVTATQINLAQGFVPVGSDAANRFTVGLMHYF</sequence>
<evidence type="ECO:0000256" key="1">
    <source>
        <dbReference type="ARBA" id="ARBA00004571"/>
    </source>
</evidence>
<feature type="domain" description="Porin" evidence="11">
    <location>
        <begin position="7"/>
        <end position="328"/>
    </location>
</feature>
<dbReference type="PANTHER" id="PTHR34501:SF9">
    <property type="entry name" value="MAJOR OUTER MEMBRANE PROTEIN P.IA"/>
    <property type="match status" value="1"/>
</dbReference>
<keyword evidence="9" id="KW-0472">Membrane</keyword>
<keyword evidence="4" id="KW-1134">Transmembrane beta strand</keyword>
<dbReference type="PANTHER" id="PTHR34501">
    <property type="entry name" value="PROTEIN YDDL-RELATED"/>
    <property type="match status" value="1"/>
</dbReference>
<dbReference type="GO" id="GO:0006811">
    <property type="term" value="P:monoatomic ion transport"/>
    <property type="evidence" value="ECO:0007669"/>
    <property type="project" value="UniProtKB-KW"/>
</dbReference>
<dbReference type="GO" id="GO:0046930">
    <property type="term" value="C:pore complex"/>
    <property type="evidence" value="ECO:0007669"/>
    <property type="project" value="UniProtKB-KW"/>
</dbReference>
<dbReference type="GO" id="GO:0009279">
    <property type="term" value="C:cell outer membrane"/>
    <property type="evidence" value="ECO:0007669"/>
    <property type="project" value="UniProtKB-SubCell"/>
</dbReference>
<evidence type="ECO:0000256" key="2">
    <source>
        <dbReference type="ARBA" id="ARBA00011233"/>
    </source>
</evidence>
<gene>
    <name evidence="12" type="ORF">C9I28_24400</name>
</gene>
<dbReference type="CDD" id="cd00342">
    <property type="entry name" value="gram_neg_porins"/>
    <property type="match status" value="1"/>
</dbReference>
<evidence type="ECO:0000259" key="11">
    <source>
        <dbReference type="Pfam" id="PF13609"/>
    </source>
</evidence>
<dbReference type="OrthoDB" id="6975458at2"/>
<keyword evidence="3" id="KW-0813">Transport</keyword>
<protein>
    <recommendedName>
        <fullName evidence="11">Porin domain-containing protein</fullName>
    </recommendedName>
</protein>
<evidence type="ECO:0000256" key="9">
    <source>
        <dbReference type="ARBA" id="ARBA00023136"/>
    </source>
</evidence>
<dbReference type="Gene3D" id="2.40.160.10">
    <property type="entry name" value="Porin"/>
    <property type="match status" value="1"/>
</dbReference>
<name>A0A2R4CFK0_9BURK</name>
<evidence type="ECO:0000256" key="5">
    <source>
        <dbReference type="ARBA" id="ARBA00022692"/>
    </source>
</evidence>
<evidence type="ECO:0000256" key="10">
    <source>
        <dbReference type="ARBA" id="ARBA00023237"/>
    </source>
</evidence>
<evidence type="ECO:0000256" key="8">
    <source>
        <dbReference type="ARBA" id="ARBA00023114"/>
    </source>
</evidence>
<organism evidence="12 13">
    <name type="scientific">Pseudoduganella armeniaca</name>
    <dbReference type="NCBI Taxonomy" id="2072590"/>
    <lineage>
        <taxon>Bacteria</taxon>
        <taxon>Pseudomonadati</taxon>
        <taxon>Pseudomonadota</taxon>
        <taxon>Betaproteobacteria</taxon>
        <taxon>Burkholderiales</taxon>
        <taxon>Oxalobacteraceae</taxon>
        <taxon>Telluria group</taxon>
        <taxon>Pseudoduganella</taxon>
    </lineage>
</organism>
<reference evidence="12 13" key="1">
    <citation type="submission" date="2018-03" db="EMBL/GenBank/DDBJ databases">
        <title>Massilia armeniaca sp. nov., isolated from desert soil.</title>
        <authorList>
            <person name="Huang H."/>
            <person name="Ren M."/>
        </authorList>
    </citation>
    <scope>NUCLEOTIDE SEQUENCE [LARGE SCALE GENOMIC DNA]</scope>
    <source>
        <strain evidence="12 13">ZMN-3</strain>
    </source>
</reference>
<dbReference type="SUPFAM" id="SSF56935">
    <property type="entry name" value="Porins"/>
    <property type="match status" value="1"/>
</dbReference>
<dbReference type="GO" id="GO:0015288">
    <property type="term" value="F:porin activity"/>
    <property type="evidence" value="ECO:0007669"/>
    <property type="project" value="UniProtKB-KW"/>
</dbReference>
<dbReference type="AlphaFoldDB" id="A0A2R4CFK0"/>
<keyword evidence="10" id="KW-0998">Cell outer membrane</keyword>
<keyword evidence="13" id="KW-1185">Reference proteome</keyword>
<evidence type="ECO:0000256" key="7">
    <source>
        <dbReference type="ARBA" id="ARBA00023065"/>
    </source>
</evidence>
<evidence type="ECO:0000313" key="12">
    <source>
        <dbReference type="EMBL" id="AVR98427.1"/>
    </source>
</evidence>
<keyword evidence="8" id="KW-0626">Porin</keyword>
<dbReference type="Proteomes" id="UP000240505">
    <property type="component" value="Chromosome"/>
</dbReference>
<evidence type="ECO:0000256" key="4">
    <source>
        <dbReference type="ARBA" id="ARBA00022452"/>
    </source>
</evidence>
<evidence type="ECO:0000256" key="3">
    <source>
        <dbReference type="ARBA" id="ARBA00022448"/>
    </source>
</evidence>
<keyword evidence="6" id="KW-0732">Signal</keyword>
<comment type="subunit">
    <text evidence="2">Homotrimer.</text>
</comment>
<dbReference type="InterPro" id="IPR033900">
    <property type="entry name" value="Gram_neg_porin_domain"/>
</dbReference>
<dbReference type="Pfam" id="PF13609">
    <property type="entry name" value="Porin_4"/>
    <property type="match status" value="1"/>
</dbReference>
<comment type="subcellular location">
    <subcellularLocation>
        <location evidence="1">Cell outer membrane</location>
        <topology evidence="1">Multi-pass membrane protein</topology>
    </subcellularLocation>
</comment>
<accession>A0A2R4CFK0</accession>
<evidence type="ECO:0000256" key="6">
    <source>
        <dbReference type="ARBA" id="ARBA00022729"/>
    </source>
</evidence>
<proteinExistence type="predicted"/>
<evidence type="ECO:0000313" key="13">
    <source>
        <dbReference type="Proteomes" id="UP000240505"/>
    </source>
</evidence>
<dbReference type="InterPro" id="IPR050298">
    <property type="entry name" value="Gram-neg_bact_OMP"/>
</dbReference>
<dbReference type="KEGG" id="masz:C9I28_24400"/>
<dbReference type="RefSeq" id="WP_107143763.1">
    <property type="nucleotide sequence ID" value="NZ_CP028324.1"/>
</dbReference>
<keyword evidence="5" id="KW-0812">Transmembrane</keyword>